<evidence type="ECO:0000259" key="5">
    <source>
        <dbReference type="Pfam" id="PF00689"/>
    </source>
</evidence>
<dbReference type="Proteomes" id="UP001597097">
    <property type="component" value="Unassembled WGS sequence"/>
</dbReference>
<keyword evidence="4" id="KW-0472">Membrane</keyword>
<gene>
    <name evidence="6" type="ORF">ACFSJ0_53895</name>
</gene>
<comment type="subcellular location">
    <subcellularLocation>
        <location evidence="1">Endomembrane system</location>
        <topology evidence="1">Multi-pass membrane protein</topology>
    </subcellularLocation>
</comment>
<reference evidence="7" key="1">
    <citation type="journal article" date="2019" name="Int. J. Syst. Evol. Microbiol.">
        <title>The Global Catalogue of Microorganisms (GCM) 10K type strain sequencing project: providing services to taxonomists for standard genome sequencing and annotation.</title>
        <authorList>
            <consortium name="The Broad Institute Genomics Platform"/>
            <consortium name="The Broad Institute Genome Sequencing Center for Infectious Disease"/>
            <person name="Wu L."/>
            <person name="Ma J."/>
        </authorList>
    </citation>
    <scope>NUCLEOTIDE SEQUENCE [LARGE SCALE GENOMIC DNA]</scope>
    <source>
        <strain evidence="7">CGMCC 1.15399</strain>
    </source>
</reference>
<keyword evidence="4" id="KW-1133">Transmembrane helix</keyword>
<feature type="transmembrane region" description="Helical" evidence="4">
    <location>
        <begin position="144"/>
        <end position="165"/>
    </location>
</feature>
<comment type="caution">
    <text evidence="6">The sequence shown here is derived from an EMBL/GenBank/DDBJ whole genome shotgun (WGS) entry which is preliminary data.</text>
</comment>
<protein>
    <submittedName>
        <fullName evidence="6">Cation transporting ATPase C-terminal domain-containing protein</fullName>
    </submittedName>
</protein>
<accession>A0ABW4GUK5</accession>
<dbReference type="InterPro" id="IPR006068">
    <property type="entry name" value="ATPase_P-typ_cation-transptr_C"/>
</dbReference>
<organism evidence="6 7">
    <name type="scientific">Nonomuraea guangzhouensis</name>
    <dbReference type="NCBI Taxonomy" id="1291555"/>
    <lineage>
        <taxon>Bacteria</taxon>
        <taxon>Bacillati</taxon>
        <taxon>Actinomycetota</taxon>
        <taxon>Actinomycetes</taxon>
        <taxon>Streptosporangiales</taxon>
        <taxon>Streptosporangiaceae</taxon>
        <taxon>Nonomuraea</taxon>
    </lineage>
</organism>
<evidence type="ECO:0000313" key="6">
    <source>
        <dbReference type="EMBL" id="MFD1546019.1"/>
    </source>
</evidence>
<dbReference type="PANTHER" id="PTHR24093:SF369">
    <property type="entry name" value="CALCIUM-TRANSPORTING ATPASE"/>
    <property type="match status" value="1"/>
</dbReference>
<evidence type="ECO:0000313" key="7">
    <source>
        <dbReference type="Proteomes" id="UP001597097"/>
    </source>
</evidence>
<evidence type="ECO:0000256" key="4">
    <source>
        <dbReference type="SAM" id="Phobius"/>
    </source>
</evidence>
<dbReference type="EMBL" id="JBHUCM010000053">
    <property type="protein sequence ID" value="MFD1546019.1"/>
    <property type="molecule type" value="Genomic_DNA"/>
</dbReference>
<keyword evidence="3" id="KW-0460">Magnesium</keyword>
<keyword evidence="7" id="KW-1185">Reference proteome</keyword>
<proteinExistence type="predicted"/>
<feature type="transmembrane region" description="Helical" evidence="4">
    <location>
        <begin position="112"/>
        <end position="132"/>
    </location>
</feature>
<feature type="domain" description="Cation-transporting P-type ATPase C-terminal" evidence="5">
    <location>
        <begin position="30"/>
        <end position="197"/>
    </location>
</feature>
<dbReference type="RefSeq" id="WP_219537658.1">
    <property type="nucleotide sequence ID" value="NZ_JAHKRM010000039.1"/>
</dbReference>
<feature type="transmembrane region" description="Helical" evidence="4">
    <location>
        <begin position="79"/>
        <end position="100"/>
    </location>
</feature>
<sequence>MKFARFQVSTALGFVLTFLVTSLTGIAGGAPFTALQILFVNLVMDGPQAMSLGVNPASPDAMNRPPRPVREPILTRQRLIRILLASAVMAAGTVAVLALAPGPEPRPGHASVAGTMALATFVFFQAFNLLNVRHPTRTLFSRETLHHASPLIATLAVFILLLLIVESDGLHGFFTTTDLTAQQWLACLAVGSTILWSANSSKPCCAPAIAAREEDVAGKSPCSCNFVIRIEQCGLMPQMWALTVET</sequence>
<evidence type="ECO:0000256" key="2">
    <source>
        <dbReference type="ARBA" id="ARBA00022723"/>
    </source>
</evidence>
<keyword evidence="2" id="KW-0479">Metal-binding</keyword>
<evidence type="ECO:0000256" key="3">
    <source>
        <dbReference type="ARBA" id="ARBA00022842"/>
    </source>
</evidence>
<evidence type="ECO:0000256" key="1">
    <source>
        <dbReference type="ARBA" id="ARBA00004127"/>
    </source>
</evidence>
<keyword evidence="4" id="KW-0812">Transmembrane</keyword>
<dbReference type="Pfam" id="PF00689">
    <property type="entry name" value="Cation_ATPase_C"/>
    <property type="match status" value="1"/>
</dbReference>
<dbReference type="PANTHER" id="PTHR24093">
    <property type="entry name" value="CATION TRANSPORTING ATPASE"/>
    <property type="match status" value="1"/>
</dbReference>
<name>A0ABW4GUK5_9ACTN</name>